<gene>
    <name evidence="23" type="ORF">AALO_G00297780</name>
</gene>
<dbReference type="Pfam" id="PF23747">
    <property type="entry name" value="Ig-like_CATSPERD"/>
    <property type="match status" value="1"/>
</dbReference>
<comment type="function">
    <text evidence="18">Auxiliary component of the CatSper complex, a complex involved in sperm cell hyperactivation. Sperm cell hyperactivation is needed for sperm motility which is essential late in the preparation of sperm for fertilization. Required for CATSPER1 stability before intraflagellar transport and/or incorporation of the CatSper complex channel into the flagellar membrane.</text>
</comment>
<dbReference type="GO" id="GO:0036128">
    <property type="term" value="C:CatSper complex"/>
    <property type="evidence" value="ECO:0007669"/>
    <property type="project" value="InterPro"/>
</dbReference>
<evidence type="ECO:0000256" key="17">
    <source>
        <dbReference type="ARBA" id="ARBA00041424"/>
    </source>
</evidence>
<evidence type="ECO:0000256" key="9">
    <source>
        <dbReference type="ARBA" id="ARBA00022989"/>
    </source>
</evidence>
<keyword evidence="14" id="KW-0966">Cell projection</keyword>
<comment type="similarity">
    <text evidence="1">Belongs to the CATSPERD family.</text>
</comment>
<name>A0AAV6FIM1_9TELE</name>
<evidence type="ECO:0000256" key="12">
    <source>
        <dbReference type="ARBA" id="ARBA00023157"/>
    </source>
</evidence>
<comment type="caution">
    <text evidence="23">The sequence shown here is derived from an EMBL/GenBank/DDBJ whole genome shotgun (WGS) entry which is preliminary data.</text>
</comment>
<evidence type="ECO:0000256" key="10">
    <source>
        <dbReference type="ARBA" id="ARBA00023069"/>
    </source>
</evidence>
<dbReference type="GO" id="GO:0048240">
    <property type="term" value="P:sperm capacitation"/>
    <property type="evidence" value="ECO:0007669"/>
    <property type="project" value="TreeGrafter"/>
</dbReference>
<evidence type="ECO:0000259" key="21">
    <source>
        <dbReference type="Pfam" id="PF22850"/>
    </source>
</evidence>
<dbReference type="GO" id="GO:0097228">
    <property type="term" value="C:sperm principal piece"/>
    <property type="evidence" value="ECO:0007669"/>
    <property type="project" value="TreeGrafter"/>
</dbReference>
<keyword evidence="6" id="KW-0221">Differentiation</keyword>
<evidence type="ECO:0000259" key="20">
    <source>
        <dbReference type="Pfam" id="PF15020"/>
    </source>
</evidence>
<feature type="domain" description="CATSPERD beta-propeller" evidence="20">
    <location>
        <begin position="52"/>
        <end position="381"/>
    </location>
</feature>
<evidence type="ECO:0000256" key="5">
    <source>
        <dbReference type="ARBA" id="ARBA00022729"/>
    </source>
</evidence>
<evidence type="ECO:0000256" key="7">
    <source>
        <dbReference type="ARBA" id="ARBA00022846"/>
    </source>
</evidence>
<evidence type="ECO:0000256" key="8">
    <source>
        <dbReference type="ARBA" id="ARBA00022871"/>
    </source>
</evidence>
<keyword evidence="5" id="KW-0732">Signal</keyword>
<sequence length="761" mass="85883">MLHKCVKIIIFLSTTLVFTGLAYSFYSGKLALPEAALPVGWQTSVKQGNSVLLQFYKNEAAIVLDHCNTQKALYMGTMIVYTDTAFMDGSEPLVYHGNEIQYGYVTSAVFLNAPKPHIGIVIDGMAFTLLPSTLTWKRAAGVVTYVSHMSALQCCFTTQDKYIAELNSLVLLYEIGSLFGEQEVYVSYDGGFTYTIFYVASTTMQILGGIYRLPVSGNTVALVQDEQYNFYFRNTENWATSQLSESFPLRDPLYMLEVILVAGLRGHLIVWSPQMLLYSPHDGTVLVPVSEFGHEDSAVPPPDVIVKGVTTAGNGAIAVVTSDGGLYYGRLGLKAVVVKFPTNILEKFGLYPDRVMYFDQYTDLVFLEPMFDQHENRVNFRHSHVHVQQQLTQTSAPVISCPVERFSGDFDGKLFYIDKGDSLKLSLDYVPTPNCPFFPVVTLTNADALHTEELIVMDGTTPDGYKTFIMKIGVKLSTAAEADIEEKGLVTISVDLMEREVSCNNLNPQKVHVMMACPPGKHIRVMRNSTACTRGTFTPEQLNNFTYTIPKEVYDPDLLFRPNKAERDLTVKYSYFHHICPLLVYYDMPWRPTFELWDGDTFVEVVKADFVMYEAHGMHNYKYLQTAKTAKCVSQPQDWISMLQKTPYSAWSKQNYRSCKDYNGPPLTNPDAEYQVLSQNSRNKIVFSNYNGMYLFTAVVVDPHYSFCTLTTTFSVYVYGAFPKRILPYGVLCAIFFAILTALLLIFYLRQQNILTKVLRT</sequence>
<feature type="transmembrane region" description="Helical" evidence="19">
    <location>
        <begin position="726"/>
        <end position="749"/>
    </location>
</feature>
<evidence type="ECO:0000313" key="24">
    <source>
        <dbReference type="Proteomes" id="UP000823561"/>
    </source>
</evidence>
<dbReference type="PANTHER" id="PTHR33722:SF1">
    <property type="entry name" value="CATION CHANNEL SPERM-ASSOCIATED AUXILIARY SUBUNIT DELTA"/>
    <property type="match status" value="1"/>
</dbReference>
<keyword evidence="7" id="KW-0282">Flagellum</keyword>
<keyword evidence="12" id="KW-1015">Disulfide bond</keyword>
<evidence type="ECO:0000256" key="3">
    <source>
        <dbReference type="ARBA" id="ARBA00022475"/>
    </source>
</evidence>
<dbReference type="PANTHER" id="PTHR33722">
    <property type="entry name" value="CATION CHANNEL SPERM-ASSOCIATED PROTEIN SUBUNIT DELTA-RELATED"/>
    <property type="match status" value="1"/>
</dbReference>
<feature type="domain" description="CATSPERD Ig-like" evidence="22">
    <location>
        <begin position="403"/>
        <end position="511"/>
    </location>
</feature>
<keyword evidence="8" id="KW-0744">Spermatogenesis</keyword>
<dbReference type="Pfam" id="PF15020">
    <property type="entry name" value="Beta-prop_CATSPERD"/>
    <property type="match status" value="1"/>
</dbReference>
<evidence type="ECO:0000256" key="13">
    <source>
        <dbReference type="ARBA" id="ARBA00023180"/>
    </source>
</evidence>
<dbReference type="InterPro" id="IPR053813">
    <property type="entry name" value="CATSPERD_beta-prop"/>
</dbReference>
<proteinExistence type="inferred from homology"/>
<dbReference type="EMBL" id="JADWDJ010000024">
    <property type="protein sequence ID" value="KAG5260900.1"/>
    <property type="molecule type" value="Genomic_DNA"/>
</dbReference>
<evidence type="ECO:0000256" key="11">
    <source>
        <dbReference type="ARBA" id="ARBA00023136"/>
    </source>
</evidence>
<dbReference type="AlphaFoldDB" id="A0AAV6FIM1"/>
<comment type="subcellular location">
    <subcellularLocation>
        <location evidence="15">Cell projection</location>
        <location evidence="15">Cilium</location>
        <location evidence="15">Flagellum membrane</location>
        <topology evidence="15">Single-pass type I membrane protein</topology>
    </subcellularLocation>
</comment>
<evidence type="ECO:0000256" key="2">
    <source>
        <dbReference type="ARBA" id="ARBA00022473"/>
    </source>
</evidence>
<evidence type="ECO:0000313" key="23">
    <source>
        <dbReference type="EMBL" id="KAG5260900.1"/>
    </source>
</evidence>
<evidence type="ECO:0000256" key="1">
    <source>
        <dbReference type="ARBA" id="ARBA00010246"/>
    </source>
</evidence>
<evidence type="ECO:0000256" key="19">
    <source>
        <dbReference type="SAM" id="Phobius"/>
    </source>
</evidence>
<accession>A0AAV6FIM1</accession>
<evidence type="ECO:0000256" key="6">
    <source>
        <dbReference type="ARBA" id="ARBA00022782"/>
    </source>
</evidence>
<keyword evidence="9 19" id="KW-1133">Transmembrane helix</keyword>
<keyword evidence="24" id="KW-1185">Reference proteome</keyword>
<protein>
    <recommendedName>
        <fullName evidence="16">Cation channel sperm-associated auxiliary subunit delta</fullName>
    </recommendedName>
    <alternativeName>
        <fullName evidence="17">Transmembrane protein 146</fullName>
    </alternativeName>
</protein>
<dbReference type="GO" id="GO:0030317">
    <property type="term" value="P:flagellated sperm motility"/>
    <property type="evidence" value="ECO:0007669"/>
    <property type="project" value="TreeGrafter"/>
</dbReference>
<evidence type="ECO:0000256" key="15">
    <source>
        <dbReference type="ARBA" id="ARBA00037793"/>
    </source>
</evidence>
<keyword evidence="10" id="KW-0969">Cilium</keyword>
<dbReference type="Pfam" id="PF22850">
    <property type="entry name" value="CATSPERD-E_C"/>
    <property type="match status" value="1"/>
</dbReference>
<reference evidence="23" key="1">
    <citation type="submission" date="2020-10" db="EMBL/GenBank/DDBJ databases">
        <title>Chromosome-scale genome assembly of the Allis shad, Alosa alosa.</title>
        <authorList>
            <person name="Margot Z."/>
            <person name="Christophe K."/>
            <person name="Cabau C."/>
            <person name="Louis A."/>
            <person name="Berthelot C."/>
            <person name="Parey E."/>
            <person name="Roest Crollius H."/>
            <person name="Montfort J."/>
            <person name="Robinson-Rechavi M."/>
            <person name="Bucao C."/>
            <person name="Bouchez O."/>
            <person name="Gislard M."/>
            <person name="Lluch J."/>
            <person name="Milhes M."/>
            <person name="Lampietro C."/>
            <person name="Lopez Roques C."/>
            <person name="Donnadieu C."/>
            <person name="Braasch I."/>
            <person name="Desvignes T."/>
            <person name="Postlethwait J."/>
            <person name="Bobe J."/>
            <person name="Guiguen Y."/>
        </authorList>
    </citation>
    <scope>NUCLEOTIDE SEQUENCE</scope>
    <source>
        <strain evidence="23">M-15738</strain>
        <tissue evidence="23">Blood</tissue>
    </source>
</reference>
<keyword evidence="13" id="KW-0325">Glycoprotein</keyword>
<keyword evidence="3" id="KW-1003">Cell membrane</keyword>
<keyword evidence="4 19" id="KW-0812">Transmembrane</keyword>
<evidence type="ECO:0000259" key="22">
    <source>
        <dbReference type="Pfam" id="PF23747"/>
    </source>
</evidence>
<feature type="domain" description="CATSPERD/E C-terminal" evidence="21">
    <location>
        <begin position="544"/>
        <end position="750"/>
    </location>
</feature>
<dbReference type="InterPro" id="IPR053814">
    <property type="entry name" value="CATSPERD/E_C"/>
</dbReference>
<evidence type="ECO:0000256" key="4">
    <source>
        <dbReference type="ARBA" id="ARBA00022692"/>
    </source>
</evidence>
<dbReference type="Proteomes" id="UP000823561">
    <property type="component" value="Chromosome 24"/>
</dbReference>
<dbReference type="InterPro" id="IPR055451">
    <property type="entry name" value="Ig-like_CATSPERD"/>
</dbReference>
<evidence type="ECO:0000256" key="14">
    <source>
        <dbReference type="ARBA" id="ARBA00023273"/>
    </source>
</evidence>
<keyword evidence="11 19" id="KW-0472">Membrane</keyword>
<keyword evidence="2" id="KW-0217">Developmental protein</keyword>
<evidence type="ECO:0000256" key="18">
    <source>
        <dbReference type="ARBA" id="ARBA00046028"/>
    </source>
</evidence>
<evidence type="ECO:0000256" key="16">
    <source>
        <dbReference type="ARBA" id="ARBA00040129"/>
    </source>
</evidence>
<organism evidence="23 24">
    <name type="scientific">Alosa alosa</name>
    <name type="common">allis shad</name>
    <dbReference type="NCBI Taxonomy" id="278164"/>
    <lineage>
        <taxon>Eukaryota</taxon>
        <taxon>Metazoa</taxon>
        <taxon>Chordata</taxon>
        <taxon>Craniata</taxon>
        <taxon>Vertebrata</taxon>
        <taxon>Euteleostomi</taxon>
        <taxon>Actinopterygii</taxon>
        <taxon>Neopterygii</taxon>
        <taxon>Teleostei</taxon>
        <taxon>Clupei</taxon>
        <taxon>Clupeiformes</taxon>
        <taxon>Clupeoidei</taxon>
        <taxon>Clupeidae</taxon>
        <taxon>Alosa</taxon>
    </lineage>
</organism>
<dbReference type="InterPro" id="IPR028751">
    <property type="entry name" value="CATSPERD/E"/>
</dbReference>